<evidence type="ECO:0000313" key="1">
    <source>
        <dbReference type="EMBL" id="CDJ36745.1"/>
    </source>
</evidence>
<dbReference type="EMBL" id="HG736718">
    <property type="protein sequence ID" value="CDJ36745.1"/>
    <property type="molecule type" value="Genomic_DNA"/>
</dbReference>
<name>U6KFD3_9EIME</name>
<evidence type="ECO:0000313" key="2">
    <source>
        <dbReference type="Proteomes" id="UP000030744"/>
    </source>
</evidence>
<dbReference type="RefSeq" id="XP_037879033.1">
    <property type="nucleotide sequence ID" value="XM_038023179.1"/>
</dbReference>
<dbReference type="GeneID" id="60404666"/>
<accession>U6KFD3</accession>
<reference evidence="1" key="1">
    <citation type="submission" date="2013-10" db="EMBL/GenBank/DDBJ databases">
        <title>Genomic analysis of the causative agents of coccidiosis in chickens.</title>
        <authorList>
            <person name="Reid A.J."/>
            <person name="Blake D."/>
            <person name="Billington K."/>
            <person name="Browne H."/>
            <person name="Dunn M."/>
            <person name="Hung S."/>
            <person name="Kawahara F."/>
            <person name="Miranda-Saavedra D."/>
            <person name="Mourier T."/>
            <person name="Nagra H."/>
            <person name="Otto T.D."/>
            <person name="Rawlings N."/>
            <person name="Sanchez A."/>
            <person name="Sanders M."/>
            <person name="Subramaniam C."/>
            <person name="Tay Y."/>
            <person name="Dear P."/>
            <person name="Doerig C."/>
            <person name="Gruber A."/>
            <person name="Parkinson J."/>
            <person name="Shirley M."/>
            <person name="Wan K.L."/>
            <person name="Berriman M."/>
            <person name="Tomley F."/>
            <person name="Pain A."/>
        </authorList>
    </citation>
    <scope>NUCLEOTIDE SEQUENCE [LARGE SCALE GENOMIC DNA]</scope>
    <source>
        <strain evidence="1">Houghton</strain>
    </source>
</reference>
<reference evidence="1" key="2">
    <citation type="submission" date="2013-10" db="EMBL/GenBank/DDBJ databases">
        <authorList>
            <person name="Aslett M."/>
        </authorList>
    </citation>
    <scope>NUCLEOTIDE SEQUENCE [LARGE SCALE GENOMIC DNA]</scope>
    <source>
        <strain evidence="1">Houghton</strain>
    </source>
</reference>
<dbReference type="VEuPathDB" id="ToxoDB:EMH_0095130"/>
<sequence>MLLGPEKVLLAADDVCAAASVAAVDGSAGQNVDHRGRRYKQRRHCCVCFTRDTQDAEASPHICRLCWTLEAADAFTLRELESNPERYEVQDYQLETRCLRLIELDCSSALCRRNFVTGPTLCSYHKQHHTLFLQRLAARLPSPFFFSLVNGEAVRHSLSLHPTGKALVRPSRTLAIGTAPLGDAA</sequence>
<organism evidence="1 2">
    <name type="scientific">Eimeria mitis</name>
    <dbReference type="NCBI Taxonomy" id="44415"/>
    <lineage>
        <taxon>Eukaryota</taxon>
        <taxon>Sar</taxon>
        <taxon>Alveolata</taxon>
        <taxon>Apicomplexa</taxon>
        <taxon>Conoidasida</taxon>
        <taxon>Coccidia</taxon>
        <taxon>Eucoccidiorida</taxon>
        <taxon>Eimeriorina</taxon>
        <taxon>Eimeriidae</taxon>
        <taxon>Eimeria</taxon>
    </lineage>
</organism>
<dbReference type="Proteomes" id="UP000030744">
    <property type="component" value="Unassembled WGS sequence"/>
</dbReference>
<keyword evidence="2" id="KW-1185">Reference proteome</keyword>
<protein>
    <submittedName>
        <fullName evidence="1">Uncharacterized protein</fullName>
    </submittedName>
</protein>
<dbReference type="AlphaFoldDB" id="U6KFD3"/>
<gene>
    <name evidence="1" type="ORF">EMH_0095130</name>
</gene>
<proteinExistence type="predicted"/>